<keyword evidence="2" id="KW-1185">Reference proteome</keyword>
<protein>
    <submittedName>
        <fullName evidence="1">Uncharacterized protein</fullName>
    </submittedName>
</protein>
<comment type="caution">
    <text evidence="1">The sequence shown here is derived from an EMBL/GenBank/DDBJ whole genome shotgun (WGS) entry which is preliminary data.</text>
</comment>
<dbReference type="EMBL" id="JBHSNW010000039">
    <property type="protein sequence ID" value="MFC5821808.1"/>
    <property type="molecule type" value="Genomic_DNA"/>
</dbReference>
<dbReference type="RefSeq" id="WP_219550412.1">
    <property type="nucleotide sequence ID" value="NZ_JAHKRN010000059.1"/>
</dbReference>
<evidence type="ECO:0000313" key="2">
    <source>
        <dbReference type="Proteomes" id="UP001596096"/>
    </source>
</evidence>
<dbReference type="Proteomes" id="UP001596096">
    <property type="component" value="Unassembled WGS sequence"/>
</dbReference>
<name>A0ABW1CB29_9ACTN</name>
<proteinExistence type="predicted"/>
<accession>A0ABW1CB29</accession>
<gene>
    <name evidence="1" type="ORF">ACFPUY_42565</name>
</gene>
<sequence length="64" mass="7279">MAPEIAYTTAEFAWYEARVARVAFLDHAVQDRLYALYHLVAFRGCGAGRRAVRGGWTASWRKAF</sequence>
<evidence type="ECO:0000313" key="1">
    <source>
        <dbReference type="EMBL" id="MFC5821808.1"/>
    </source>
</evidence>
<organism evidence="1 2">
    <name type="scientific">Nonomuraea harbinensis</name>
    <dbReference type="NCBI Taxonomy" id="1286938"/>
    <lineage>
        <taxon>Bacteria</taxon>
        <taxon>Bacillati</taxon>
        <taxon>Actinomycetota</taxon>
        <taxon>Actinomycetes</taxon>
        <taxon>Streptosporangiales</taxon>
        <taxon>Streptosporangiaceae</taxon>
        <taxon>Nonomuraea</taxon>
    </lineage>
</organism>
<reference evidence="2" key="1">
    <citation type="journal article" date="2019" name="Int. J. Syst. Evol. Microbiol.">
        <title>The Global Catalogue of Microorganisms (GCM) 10K type strain sequencing project: providing services to taxonomists for standard genome sequencing and annotation.</title>
        <authorList>
            <consortium name="The Broad Institute Genomics Platform"/>
            <consortium name="The Broad Institute Genome Sequencing Center for Infectious Disease"/>
            <person name="Wu L."/>
            <person name="Ma J."/>
        </authorList>
    </citation>
    <scope>NUCLEOTIDE SEQUENCE [LARGE SCALE GENOMIC DNA]</scope>
    <source>
        <strain evidence="2">CGMCC 4.7106</strain>
    </source>
</reference>